<proteinExistence type="predicted"/>
<dbReference type="EMBL" id="ML732331">
    <property type="protein sequence ID" value="KAB8069684.1"/>
    <property type="molecule type" value="Genomic_DNA"/>
</dbReference>
<reference evidence="1 2" key="1">
    <citation type="submission" date="2019-04" db="EMBL/GenBank/DDBJ databases">
        <title>Friends and foes A comparative genomics study of 23 Aspergillus species from section Flavi.</title>
        <authorList>
            <consortium name="DOE Joint Genome Institute"/>
            <person name="Kjaerbolling I."/>
            <person name="Vesth T."/>
            <person name="Frisvad J.C."/>
            <person name="Nybo J.L."/>
            <person name="Theobald S."/>
            <person name="Kildgaard S."/>
            <person name="Isbrandt T."/>
            <person name="Kuo A."/>
            <person name="Sato A."/>
            <person name="Lyhne E.K."/>
            <person name="Kogle M.E."/>
            <person name="Wiebenga A."/>
            <person name="Kun R.S."/>
            <person name="Lubbers R.J."/>
            <person name="Makela M.R."/>
            <person name="Barry K."/>
            <person name="Chovatia M."/>
            <person name="Clum A."/>
            <person name="Daum C."/>
            <person name="Haridas S."/>
            <person name="He G."/>
            <person name="LaButti K."/>
            <person name="Lipzen A."/>
            <person name="Mondo S."/>
            <person name="Riley R."/>
            <person name="Salamov A."/>
            <person name="Simmons B.A."/>
            <person name="Magnuson J.K."/>
            <person name="Henrissat B."/>
            <person name="Mortensen U.H."/>
            <person name="Larsen T.O."/>
            <person name="Devries R.P."/>
            <person name="Grigoriev I.V."/>
            <person name="Machida M."/>
            <person name="Baker S.E."/>
            <person name="Andersen M.R."/>
        </authorList>
    </citation>
    <scope>NUCLEOTIDE SEQUENCE [LARGE SCALE GENOMIC DNA]</scope>
    <source>
        <strain evidence="1 2">CBS 151.66</strain>
    </source>
</reference>
<name>A0A5N5WR90_9EURO</name>
<evidence type="ECO:0000313" key="2">
    <source>
        <dbReference type="Proteomes" id="UP000326565"/>
    </source>
</evidence>
<accession>A0A5N5WR90</accession>
<evidence type="ECO:0000313" key="1">
    <source>
        <dbReference type="EMBL" id="KAB8069684.1"/>
    </source>
</evidence>
<dbReference type="AlphaFoldDB" id="A0A5N5WR90"/>
<gene>
    <name evidence="1" type="ORF">BDV29DRAFT_161202</name>
</gene>
<dbReference type="OrthoDB" id="5273647at2759"/>
<organism evidence="1 2">
    <name type="scientific">Aspergillus leporis</name>
    <dbReference type="NCBI Taxonomy" id="41062"/>
    <lineage>
        <taxon>Eukaryota</taxon>
        <taxon>Fungi</taxon>
        <taxon>Dikarya</taxon>
        <taxon>Ascomycota</taxon>
        <taxon>Pezizomycotina</taxon>
        <taxon>Eurotiomycetes</taxon>
        <taxon>Eurotiomycetidae</taxon>
        <taxon>Eurotiales</taxon>
        <taxon>Aspergillaceae</taxon>
        <taxon>Aspergillus</taxon>
        <taxon>Aspergillus subgen. Circumdati</taxon>
    </lineage>
</organism>
<protein>
    <submittedName>
        <fullName evidence="1">Uncharacterized protein</fullName>
    </submittedName>
</protein>
<sequence length="206" mass="22947">MSSFFYSTKAAKKKLYPISEALSVQDVLDVLHTHSMLSQVFWPLSITEVLEEKTTVPQSTKFTVSSLNTNNKAALTSQANAVTCTEETFLGLRFTVTYRIIDSRYNPAQIIIHDIFQTESTSSLINSTTLPLETRLYLEEERSLTAPKPLSSLMKMKDGPIVKTRNLLFFLEEMSRNGADMASAIASLKASVTLAGEHGQEKTKED</sequence>
<dbReference type="Proteomes" id="UP000326565">
    <property type="component" value="Unassembled WGS sequence"/>
</dbReference>
<keyword evidence="2" id="KW-1185">Reference proteome</keyword>